<name>A0A6J4S1Y2_9ACTN</name>
<evidence type="ECO:0000313" key="2">
    <source>
        <dbReference type="EMBL" id="CAA9480883.1"/>
    </source>
</evidence>
<feature type="compositionally biased region" description="Basic and acidic residues" evidence="1">
    <location>
        <begin position="109"/>
        <end position="121"/>
    </location>
</feature>
<dbReference type="EMBL" id="CADCVH010000127">
    <property type="protein sequence ID" value="CAA9480883.1"/>
    <property type="molecule type" value="Genomic_DNA"/>
</dbReference>
<feature type="region of interest" description="Disordered" evidence="1">
    <location>
        <begin position="73"/>
        <end position="121"/>
    </location>
</feature>
<proteinExistence type="predicted"/>
<evidence type="ECO:0000256" key="1">
    <source>
        <dbReference type="SAM" id="MobiDB-lite"/>
    </source>
</evidence>
<organism evidence="2">
    <name type="scientific">uncultured Rubrobacteraceae bacterium</name>
    <dbReference type="NCBI Taxonomy" id="349277"/>
    <lineage>
        <taxon>Bacteria</taxon>
        <taxon>Bacillati</taxon>
        <taxon>Actinomycetota</taxon>
        <taxon>Rubrobacteria</taxon>
        <taxon>Rubrobacterales</taxon>
        <taxon>Rubrobacteraceae</taxon>
        <taxon>environmental samples</taxon>
    </lineage>
</organism>
<feature type="compositionally biased region" description="Polar residues" evidence="1">
    <location>
        <begin position="93"/>
        <end position="107"/>
    </location>
</feature>
<sequence length="121" mass="13104">MLVRCCTTVHAYDAVAIGADQAGLSASYHLRGLGSTTCPRRGADGRSYLNARLIDKIRIQVEALQETIARLTAQGIDTEAPKSPDGSDDFWTSWFSGPQGIPTSSPKRTSHEMPTARRDPT</sequence>
<protein>
    <submittedName>
        <fullName evidence="2">Uncharacterized protein</fullName>
    </submittedName>
</protein>
<dbReference type="AlphaFoldDB" id="A0A6J4S1Y2"/>
<reference evidence="2" key="1">
    <citation type="submission" date="2020-02" db="EMBL/GenBank/DDBJ databases">
        <authorList>
            <person name="Meier V. D."/>
        </authorList>
    </citation>
    <scope>NUCLEOTIDE SEQUENCE</scope>
    <source>
        <strain evidence="2">AVDCRST_MAG02</strain>
    </source>
</reference>
<accession>A0A6J4S1Y2</accession>
<gene>
    <name evidence="2" type="ORF">AVDCRST_MAG02-4528</name>
</gene>